<dbReference type="EMBL" id="FZNT01000005">
    <property type="protein sequence ID" value="SNR54901.1"/>
    <property type="molecule type" value="Genomic_DNA"/>
</dbReference>
<dbReference type="RefSeq" id="WP_089381565.1">
    <property type="nucleotide sequence ID" value="NZ_FZNT01000005.1"/>
</dbReference>
<evidence type="ECO:0000313" key="5">
    <source>
        <dbReference type="Proteomes" id="UP000198384"/>
    </source>
</evidence>
<dbReference type="InterPro" id="IPR002509">
    <property type="entry name" value="NODB_dom"/>
</dbReference>
<dbReference type="PANTHER" id="PTHR10587:SF133">
    <property type="entry name" value="CHITIN DEACETYLASE 1-RELATED"/>
    <property type="match status" value="1"/>
</dbReference>
<dbReference type="AlphaFoldDB" id="A0A238X8K7"/>
<evidence type="ECO:0000313" key="4">
    <source>
        <dbReference type="EMBL" id="SNR54901.1"/>
    </source>
</evidence>
<dbReference type="Gene3D" id="3.20.20.370">
    <property type="entry name" value="Glycoside hydrolase/deacetylase"/>
    <property type="match status" value="1"/>
</dbReference>
<dbReference type="InterPro" id="IPR011330">
    <property type="entry name" value="Glyco_hydro/deAcase_b/a-brl"/>
</dbReference>
<dbReference type="OrthoDB" id="9812065at2"/>
<feature type="domain" description="NodB homology" evidence="3">
    <location>
        <begin position="28"/>
        <end position="205"/>
    </location>
</feature>
<gene>
    <name evidence="4" type="ORF">SAMN06265371_10559</name>
</gene>
<dbReference type="PROSITE" id="PS51677">
    <property type="entry name" value="NODB"/>
    <property type="match status" value="1"/>
</dbReference>
<keyword evidence="5" id="KW-1185">Reference proteome</keyword>
<name>A0A238X8K7_9FLAO</name>
<dbReference type="GO" id="GO:0005975">
    <property type="term" value="P:carbohydrate metabolic process"/>
    <property type="evidence" value="ECO:0007669"/>
    <property type="project" value="InterPro"/>
</dbReference>
<keyword evidence="2" id="KW-0378">Hydrolase</keyword>
<proteinExistence type="predicted"/>
<dbReference type="PANTHER" id="PTHR10587">
    <property type="entry name" value="GLYCOSYL TRANSFERASE-RELATED"/>
    <property type="match status" value="1"/>
</dbReference>
<sequence length="208" mass="23960">MKKYIIKTPSLVKLFFNNWVWSFSSKEKTLYLTFDDGPTPEITNWTLNTLKEHNAKATFFCIGKNIAKYPEIYEKIKAQNHTVGNHTNNHLNGYKTTATTYLENIDLSEENSGEKLNLFRPPYGKLKLSQAEQIRKKGYKIVMWDVLSADFDTKITSEECLANVIKNVKNGSIIVFHDSVKASEKLKFVLPKILEFYKAKGYTFNAIN</sequence>
<dbReference type="SUPFAM" id="SSF88713">
    <property type="entry name" value="Glycoside hydrolase/deacetylase"/>
    <property type="match status" value="1"/>
</dbReference>
<accession>A0A238X8K7</accession>
<dbReference type="Pfam" id="PF01522">
    <property type="entry name" value="Polysacc_deac_1"/>
    <property type="match status" value="1"/>
</dbReference>
<evidence type="ECO:0000259" key="3">
    <source>
        <dbReference type="PROSITE" id="PS51677"/>
    </source>
</evidence>
<dbReference type="CDD" id="cd10917">
    <property type="entry name" value="CE4_NodB_like_6s_7s"/>
    <property type="match status" value="1"/>
</dbReference>
<protein>
    <submittedName>
        <fullName evidence="4">Peptidoglycan/xylan/chitin deacetylase, PgdA/CDA1 family</fullName>
    </submittedName>
</protein>
<evidence type="ECO:0000256" key="1">
    <source>
        <dbReference type="ARBA" id="ARBA00022723"/>
    </source>
</evidence>
<organism evidence="4 5">
    <name type="scientific">Lutibacter agarilyticus</name>
    <dbReference type="NCBI Taxonomy" id="1109740"/>
    <lineage>
        <taxon>Bacteria</taxon>
        <taxon>Pseudomonadati</taxon>
        <taxon>Bacteroidota</taxon>
        <taxon>Flavobacteriia</taxon>
        <taxon>Flavobacteriales</taxon>
        <taxon>Flavobacteriaceae</taxon>
        <taxon>Lutibacter</taxon>
    </lineage>
</organism>
<dbReference type="Proteomes" id="UP000198384">
    <property type="component" value="Unassembled WGS sequence"/>
</dbReference>
<dbReference type="GO" id="GO:0046872">
    <property type="term" value="F:metal ion binding"/>
    <property type="evidence" value="ECO:0007669"/>
    <property type="project" value="UniProtKB-KW"/>
</dbReference>
<keyword evidence="1" id="KW-0479">Metal-binding</keyword>
<dbReference type="GO" id="GO:0016810">
    <property type="term" value="F:hydrolase activity, acting on carbon-nitrogen (but not peptide) bonds"/>
    <property type="evidence" value="ECO:0007669"/>
    <property type="project" value="InterPro"/>
</dbReference>
<evidence type="ECO:0000256" key="2">
    <source>
        <dbReference type="ARBA" id="ARBA00022801"/>
    </source>
</evidence>
<dbReference type="InterPro" id="IPR050248">
    <property type="entry name" value="Polysacc_deacetylase_ArnD"/>
</dbReference>
<dbReference type="GO" id="GO:0016020">
    <property type="term" value="C:membrane"/>
    <property type="evidence" value="ECO:0007669"/>
    <property type="project" value="TreeGrafter"/>
</dbReference>
<reference evidence="4 5" key="1">
    <citation type="submission" date="2017-06" db="EMBL/GenBank/DDBJ databases">
        <authorList>
            <person name="Kim H.J."/>
            <person name="Triplett B.A."/>
        </authorList>
    </citation>
    <scope>NUCLEOTIDE SEQUENCE [LARGE SCALE GENOMIC DNA]</scope>
    <source>
        <strain evidence="4 5">DSM 29150</strain>
    </source>
</reference>